<sequence length="176" mass="19261">GNQSITKYFEDEKDILSDGEEGRDMSSHSSDDKENEDPDKEATPTPTPATPTAHYGGGVGGAADIPADDGPASAAMAPTINYPGKQAFGIPDIIETVEQRKQPRKEKKRPRDRILRDPVMGRAALDVRKRRAFLGYTYRRPNVWMMEEEQRGRKAGRASVLPGVGGEIFGGGREGY</sequence>
<name>A0ACC3CXK0_9PEZI</name>
<evidence type="ECO:0000313" key="1">
    <source>
        <dbReference type="EMBL" id="KAK3050954.1"/>
    </source>
</evidence>
<feature type="non-terminal residue" evidence="1">
    <location>
        <position position="1"/>
    </location>
</feature>
<comment type="caution">
    <text evidence="1">The sequence shown here is derived from an EMBL/GenBank/DDBJ whole genome shotgun (WGS) entry which is preliminary data.</text>
</comment>
<evidence type="ECO:0000313" key="2">
    <source>
        <dbReference type="Proteomes" id="UP001186974"/>
    </source>
</evidence>
<reference evidence="1" key="1">
    <citation type="submission" date="2024-09" db="EMBL/GenBank/DDBJ databases">
        <title>Black Yeasts Isolated from many extreme environments.</title>
        <authorList>
            <person name="Coleine C."/>
            <person name="Stajich J.E."/>
            <person name="Selbmann L."/>
        </authorList>
    </citation>
    <scope>NUCLEOTIDE SEQUENCE</scope>
    <source>
        <strain evidence="1">CCFEE 5737</strain>
    </source>
</reference>
<dbReference type="EMBL" id="JAWDJW010010078">
    <property type="protein sequence ID" value="KAK3050954.1"/>
    <property type="molecule type" value="Genomic_DNA"/>
</dbReference>
<keyword evidence="2" id="KW-1185">Reference proteome</keyword>
<organism evidence="1 2">
    <name type="scientific">Coniosporium uncinatum</name>
    <dbReference type="NCBI Taxonomy" id="93489"/>
    <lineage>
        <taxon>Eukaryota</taxon>
        <taxon>Fungi</taxon>
        <taxon>Dikarya</taxon>
        <taxon>Ascomycota</taxon>
        <taxon>Pezizomycotina</taxon>
        <taxon>Dothideomycetes</taxon>
        <taxon>Dothideomycetes incertae sedis</taxon>
        <taxon>Coniosporium</taxon>
    </lineage>
</organism>
<proteinExistence type="predicted"/>
<gene>
    <name evidence="1" type="ORF">LTS18_012480</name>
</gene>
<accession>A0ACC3CXK0</accession>
<dbReference type="Proteomes" id="UP001186974">
    <property type="component" value="Unassembled WGS sequence"/>
</dbReference>
<protein>
    <submittedName>
        <fullName evidence="1">Uncharacterized protein</fullName>
    </submittedName>
</protein>